<dbReference type="EMBL" id="SDHX01000001">
    <property type="protein sequence ID" value="RXK56776.1"/>
    <property type="molecule type" value="Genomic_DNA"/>
</dbReference>
<dbReference type="Proteomes" id="UP000290218">
    <property type="component" value="Unassembled WGS sequence"/>
</dbReference>
<dbReference type="OrthoDB" id="9914466at2"/>
<feature type="chain" id="PRO_5020389740" evidence="1">
    <location>
        <begin position="20"/>
        <end position="187"/>
    </location>
</feature>
<evidence type="ECO:0000256" key="1">
    <source>
        <dbReference type="SAM" id="SignalP"/>
    </source>
</evidence>
<sequence length="187" mass="20835">MKKLLIASLLFTGALAAQAADTAAAPATLPEVDHWVYLSELPDPAELTQNAAANGLSVQRLDQTADAVVITYKYPDGVVGTMGYKLLSSVRTSERVVARVQPPSRAVYTSGDTTTVVVKDDPEIIYVEREPRTRVVYRERDDFWLPLTLGLGIGYVTGHHSHHHYSYPRYHYSGHYRSYRGGHRGRH</sequence>
<comment type="caution">
    <text evidence="2">The sequence shown here is derived from an EMBL/GenBank/DDBJ whole genome shotgun (WGS) entry which is preliminary data.</text>
</comment>
<evidence type="ECO:0000313" key="2">
    <source>
        <dbReference type="EMBL" id="RXK56776.1"/>
    </source>
</evidence>
<reference evidence="2 3" key="1">
    <citation type="submission" date="2019-01" db="EMBL/GenBank/DDBJ databases">
        <title>Lacunisphaera sp. strain TWA-58.</title>
        <authorList>
            <person name="Chen W.-M."/>
        </authorList>
    </citation>
    <scope>NUCLEOTIDE SEQUENCE [LARGE SCALE GENOMIC DNA]</scope>
    <source>
        <strain evidence="2 3">TWA-58</strain>
    </source>
</reference>
<evidence type="ECO:0000313" key="3">
    <source>
        <dbReference type="Proteomes" id="UP000290218"/>
    </source>
</evidence>
<keyword evidence="1" id="KW-0732">Signal</keyword>
<protein>
    <submittedName>
        <fullName evidence="2">Uncharacterized protein</fullName>
    </submittedName>
</protein>
<keyword evidence="3" id="KW-1185">Reference proteome</keyword>
<dbReference type="RefSeq" id="WP_129048142.1">
    <property type="nucleotide sequence ID" value="NZ_SDHX01000001.1"/>
</dbReference>
<dbReference type="AlphaFoldDB" id="A0A4Q1CCS9"/>
<proteinExistence type="predicted"/>
<name>A0A4Q1CCS9_9BACT</name>
<feature type="signal peptide" evidence="1">
    <location>
        <begin position="1"/>
        <end position="19"/>
    </location>
</feature>
<accession>A0A4Q1CCS9</accession>
<organism evidence="2 3">
    <name type="scientific">Oleiharenicola lentus</name>
    <dbReference type="NCBI Taxonomy" id="2508720"/>
    <lineage>
        <taxon>Bacteria</taxon>
        <taxon>Pseudomonadati</taxon>
        <taxon>Verrucomicrobiota</taxon>
        <taxon>Opitutia</taxon>
        <taxon>Opitutales</taxon>
        <taxon>Opitutaceae</taxon>
        <taxon>Oleiharenicola</taxon>
    </lineage>
</organism>
<gene>
    <name evidence="2" type="ORF">ESB00_13170</name>
</gene>